<keyword evidence="3" id="KW-1185">Reference proteome</keyword>
<proteinExistence type="predicted"/>
<accession>A0ABD0W974</accession>
<feature type="transmembrane region" description="Helical" evidence="1">
    <location>
        <begin position="6"/>
        <end position="22"/>
    </location>
</feature>
<reference evidence="2 3" key="1">
    <citation type="submission" date="2024-06" db="EMBL/GenBank/DDBJ databases">
        <authorList>
            <person name="Pan Q."/>
            <person name="Wen M."/>
            <person name="Jouanno E."/>
            <person name="Zahm M."/>
            <person name="Klopp C."/>
            <person name="Cabau C."/>
            <person name="Louis A."/>
            <person name="Berthelot C."/>
            <person name="Parey E."/>
            <person name="Roest Crollius H."/>
            <person name="Montfort J."/>
            <person name="Robinson-Rechavi M."/>
            <person name="Bouchez O."/>
            <person name="Lampietro C."/>
            <person name="Lopez Roques C."/>
            <person name="Donnadieu C."/>
            <person name="Postlethwait J."/>
            <person name="Bobe J."/>
            <person name="Verreycken H."/>
            <person name="Guiguen Y."/>
        </authorList>
    </citation>
    <scope>NUCLEOTIDE SEQUENCE [LARGE SCALE GENOMIC DNA]</scope>
    <source>
        <strain evidence="2">Up_M1</strain>
        <tissue evidence="2">Testis</tissue>
    </source>
</reference>
<dbReference type="AlphaFoldDB" id="A0ABD0W974"/>
<keyword evidence="1" id="KW-0472">Membrane</keyword>
<evidence type="ECO:0000313" key="3">
    <source>
        <dbReference type="Proteomes" id="UP001557470"/>
    </source>
</evidence>
<dbReference type="Proteomes" id="UP001557470">
    <property type="component" value="Unassembled WGS sequence"/>
</dbReference>
<sequence>MILSVGVTVCVIAAAVIIIIVHRRRTKNDIPVDSSLSLTTVNHSSPSANEDRVRASIYCTIICSYKT</sequence>
<dbReference type="EMBL" id="JAGEUA010000008">
    <property type="protein sequence ID" value="KAL0967675.1"/>
    <property type="molecule type" value="Genomic_DNA"/>
</dbReference>
<keyword evidence="1" id="KW-1133">Transmembrane helix</keyword>
<name>A0ABD0W974_UMBPY</name>
<gene>
    <name evidence="2" type="ORF">UPYG_G00255370</name>
</gene>
<evidence type="ECO:0000313" key="2">
    <source>
        <dbReference type="EMBL" id="KAL0967675.1"/>
    </source>
</evidence>
<comment type="caution">
    <text evidence="2">The sequence shown here is derived from an EMBL/GenBank/DDBJ whole genome shotgun (WGS) entry which is preliminary data.</text>
</comment>
<organism evidence="2 3">
    <name type="scientific">Umbra pygmaea</name>
    <name type="common">Eastern mudminnow</name>
    <dbReference type="NCBI Taxonomy" id="75934"/>
    <lineage>
        <taxon>Eukaryota</taxon>
        <taxon>Metazoa</taxon>
        <taxon>Chordata</taxon>
        <taxon>Craniata</taxon>
        <taxon>Vertebrata</taxon>
        <taxon>Euteleostomi</taxon>
        <taxon>Actinopterygii</taxon>
        <taxon>Neopterygii</taxon>
        <taxon>Teleostei</taxon>
        <taxon>Protacanthopterygii</taxon>
        <taxon>Esociformes</taxon>
        <taxon>Umbridae</taxon>
        <taxon>Umbra</taxon>
    </lineage>
</organism>
<protein>
    <submittedName>
        <fullName evidence="2">Uncharacterized protein</fullName>
    </submittedName>
</protein>
<evidence type="ECO:0000256" key="1">
    <source>
        <dbReference type="SAM" id="Phobius"/>
    </source>
</evidence>
<keyword evidence="1" id="KW-0812">Transmembrane</keyword>